<keyword evidence="2" id="KW-1185">Reference proteome</keyword>
<name>A0AAV7RFB4_PLEWA</name>
<evidence type="ECO:0000313" key="2">
    <source>
        <dbReference type="Proteomes" id="UP001066276"/>
    </source>
</evidence>
<proteinExistence type="predicted"/>
<organism evidence="1 2">
    <name type="scientific">Pleurodeles waltl</name>
    <name type="common">Iberian ribbed newt</name>
    <dbReference type="NCBI Taxonomy" id="8319"/>
    <lineage>
        <taxon>Eukaryota</taxon>
        <taxon>Metazoa</taxon>
        <taxon>Chordata</taxon>
        <taxon>Craniata</taxon>
        <taxon>Vertebrata</taxon>
        <taxon>Euteleostomi</taxon>
        <taxon>Amphibia</taxon>
        <taxon>Batrachia</taxon>
        <taxon>Caudata</taxon>
        <taxon>Salamandroidea</taxon>
        <taxon>Salamandridae</taxon>
        <taxon>Pleurodelinae</taxon>
        <taxon>Pleurodeles</taxon>
    </lineage>
</organism>
<sequence>MPPTLLLRRPTGRARGTSPGAAQFDRFWVLQHEGVYLGSGDLPLGGDPADAAIISCGTSKGPKSLSGKLGQQRPEMLRSDATCLIVYKPQVKRNMPDTNRSQGLHRGPFL</sequence>
<gene>
    <name evidence="1" type="ORF">NDU88_003816</name>
</gene>
<dbReference type="EMBL" id="JANPWB010000009">
    <property type="protein sequence ID" value="KAJ1151029.1"/>
    <property type="molecule type" value="Genomic_DNA"/>
</dbReference>
<accession>A0AAV7RFB4</accession>
<reference evidence="1" key="1">
    <citation type="journal article" date="2022" name="bioRxiv">
        <title>Sequencing and chromosome-scale assembly of the giantPleurodeles waltlgenome.</title>
        <authorList>
            <person name="Brown T."/>
            <person name="Elewa A."/>
            <person name="Iarovenko S."/>
            <person name="Subramanian E."/>
            <person name="Araus A.J."/>
            <person name="Petzold A."/>
            <person name="Susuki M."/>
            <person name="Suzuki K.-i.T."/>
            <person name="Hayashi T."/>
            <person name="Toyoda A."/>
            <person name="Oliveira C."/>
            <person name="Osipova E."/>
            <person name="Leigh N.D."/>
            <person name="Simon A."/>
            <person name="Yun M.H."/>
        </authorList>
    </citation>
    <scope>NUCLEOTIDE SEQUENCE</scope>
    <source>
        <strain evidence="1">20211129_DDA</strain>
        <tissue evidence="1">Liver</tissue>
    </source>
</reference>
<dbReference type="AlphaFoldDB" id="A0AAV7RFB4"/>
<comment type="caution">
    <text evidence="1">The sequence shown here is derived from an EMBL/GenBank/DDBJ whole genome shotgun (WGS) entry which is preliminary data.</text>
</comment>
<protein>
    <submittedName>
        <fullName evidence="1">Uncharacterized protein</fullName>
    </submittedName>
</protein>
<evidence type="ECO:0000313" key="1">
    <source>
        <dbReference type="EMBL" id="KAJ1151029.1"/>
    </source>
</evidence>
<dbReference type="Proteomes" id="UP001066276">
    <property type="component" value="Chromosome 5"/>
</dbReference>